<keyword evidence="9" id="KW-1185">Reference proteome</keyword>
<dbReference type="InterPro" id="IPR051313">
    <property type="entry name" value="Bact_iron-sidero_bind"/>
</dbReference>
<proteinExistence type="inferred from homology"/>
<dbReference type="Gene3D" id="3.40.50.1980">
    <property type="entry name" value="Nitrogenase molybdenum iron protein domain"/>
    <property type="match status" value="2"/>
</dbReference>
<keyword evidence="4" id="KW-0410">Iron transport</keyword>
<dbReference type="SUPFAM" id="SSF53807">
    <property type="entry name" value="Helical backbone' metal receptor"/>
    <property type="match status" value="1"/>
</dbReference>
<feature type="domain" description="Fe/B12 periplasmic-binding" evidence="7">
    <location>
        <begin position="31"/>
        <end position="296"/>
    </location>
</feature>
<keyword evidence="5 6" id="KW-0732">Signal</keyword>
<dbReference type="GO" id="GO:1901678">
    <property type="term" value="P:iron coordination entity transport"/>
    <property type="evidence" value="ECO:0007669"/>
    <property type="project" value="UniProtKB-ARBA"/>
</dbReference>
<evidence type="ECO:0000313" key="9">
    <source>
        <dbReference type="Proteomes" id="UP000623776"/>
    </source>
</evidence>
<reference evidence="9" key="1">
    <citation type="journal article" date="2019" name="Int. J. Syst. Evol. Microbiol.">
        <title>The Global Catalogue of Microorganisms (GCM) 10K type strain sequencing project: providing services to taxonomists for standard genome sequencing and annotation.</title>
        <authorList>
            <consortium name="The Broad Institute Genomics Platform"/>
            <consortium name="The Broad Institute Genome Sequencing Center for Infectious Disease"/>
            <person name="Wu L."/>
            <person name="Ma J."/>
        </authorList>
    </citation>
    <scope>NUCLEOTIDE SEQUENCE [LARGE SCALE GENOMIC DNA]</scope>
    <source>
        <strain evidence="9">KCTC 22154</strain>
    </source>
</reference>
<feature type="chain" id="PRO_5034840874" evidence="6">
    <location>
        <begin position="25"/>
        <end position="298"/>
    </location>
</feature>
<feature type="signal peptide" evidence="6">
    <location>
        <begin position="1"/>
        <end position="24"/>
    </location>
</feature>
<dbReference type="PANTHER" id="PTHR30532:SF1">
    <property type="entry name" value="IRON(3+)-HYDROXAMATE-BINDING PROTEIN FHUD"/>
    <property type="match status" value="1"/>
</dbReference>
<evidence type="ECO:0000256" key="3">
    <source>
        <dbReference type="ARBA" id="ARBA00022448"/>
    </source>
</evidence>
<organism evidence="8 9">
    <name type="scientific">Vreelandella hamiltonii</name>
    <dbReference type="NCBI Taxonomy" id="502829"/>
    <lineage>
        <taxon>Bacteria</taxon>
        <taxon>Pseudomonadati</taxon>
        <taxon>Pseudomonadota</taxon>
        <taxon>Gammaproteobacteria</taxon>
        <taxon>Oceanospirillales</taxon>
        <taxon>Halomonadaceae</taxon>
        <taxon>Vreelandella</taxon>
    </lineage>
</organism>
<accession>A0A8H9I3I8</accession>
<evidence type="ECO:0000313" key="8">
    <source>
        <dbReference type="EMBL" id="GGW32324.1"/>
    </source>
</evidence>
<keyword evidence="3" id="KW-0813">Transport</keyword>
<keyword evidence="4" id="KW-0406">Ion transport</keyword>
<sequence length="298" mass="32949">MLQIMRRAMCGLLPAMLLAAPAWGQHDTPGNVITLDYAIAETLQALGEPPEALGGLSGYRVWWRDPQALPAVVELGSRHLPNLELIQDIAPSHILISPPAHANLVPQLSRLAALKEWTIYQQGTPLSERLDGLTEQLGELAGVRSHADEYLQGVRAQLEILATHFQNHDQATQPLVLVSLMDERHARVFGQGSLENLVLEQLGLRNGWDGEVNRWGFATVTAGQLFELEGRVMLLESPYSAAGTQQTLLERGIWQYWPAVTRQEATTLSVAYWHWGGWPSALRFATSLVEALGPHEMP</sequence>
<comment type="similarity">
    <text evidence="2">Belongs to the bacterial solute-binding protein 8 family.</text>
</comment>
<dbReference type="Proteomes" id="UP000623776">
    <property type="component" value="Unassembled WGS sequence"/>
</dbReference>
<dbReference type="PROSITE" id="PS50983">
    <property type="entry name" value="FE_B12_PBP"/>
    <property type="match status" value="1"/>
</dbReference>
<gene>
    <name evidence="8" type="ORF">GCM10007157_25100</name>
</gene>
<evidence type="ECO:0000256" key="5">
    <source>
        <dbReference type="ARBA" id="ARBA00022729"/>
    </source>
</evidence>
<dbReference type="PRINTS" id="PR01715">
    <property type="entry name" value="FERRIBNDNGPP"/>
</dbReference>
<dbReference type="Pfam" id="PF01497">
    <property type="entry name" value="Peripla_BP_2"/>
    <property type="match status" value="1"/>
</dbReference>
<dbReference type="PANTHER" id="PTHR30532">
    <property type="entry name" value="IRON III DICITRATE-BINDING PERIPLASMIC PROTEIN"/>
    <property type="match status" value="1"/>
</dbReference>
<protein>
    <submittedName>
        <fullName evidence="8">ABC transporter substrate-binding protein</fullName>
    </submittedName>
</protein>
<evidence type="ECO:0000256" key="1">
    <source>
        <dbReference type="ARBA" id="ARBA00004196"/>
    </source>
</evidence>
<dbReference type="InterPro" id="IPR002491">
    <property type="entry name" value="ABC_transptr_periplasmic_BD"/>
</dbReference>
<evidence type="ECO:0000256" key="2">
    <source>
        <dbReference type="ARBA" id="ARBA00008814"/>
    </source>
</evidence>
<evidence type="ECO:0000256" key="6">
    <source>
        <dbReference type="SAM" id="SignalP"/>
    </source>
</evidence>
<dbReference type="AlphaFoldDB" id="A0A8H9I3I8"/>
<evidence type="ECO:0000256" key="4">
    <source>
        <dbReference type="ARBA" id="ARBA00022496"/>
    </source>
</evidence>
<dbReference type="GO" id="GO:0030288">
    <property type="term" value="C:outer membrane-bounded periplasmic space"/>
    <property type="evidence" value="ECO:0007669"/>
    <property type="project" value="TreeGrafter"/>
</dbReference>
<evidence type="ECO:0000259" key="7">
    <source>
        <dbReference type="PROSITE" id="PS50983"/>
    </source>
</evidence>
<dbReference type="EMBL" id="BMXN01000015">
    <property type="protein sequence ID" value="GGW32324.1"/>
    <property type="molecule type" value="Genomic_DNA"/>
</dbReference>
<dbReference type="RefSeq" id="WP_189463800.1">
    <property type="nucleotide sequence ID" value="NZ_BMXN01000015.1"/>
</dbReference>
<name>A0A8H9I3I8_9GAMM</name>
<keyword evidence="4" id="KW-0408">Iron</keyword>
<comment type="caution">
    <text evidence="8">The sequence shown here is derived from an EMBL/GenBank/DDBJ whole genome shotgun (WGS) entry which is preliminary data.</text>
</comment>
<comment type="subcellular location">
    <subcellularLocation>
        <location evidence="1">Cell envelope</location>
    </subcellularLocation>
</comment>